<accession>A0A0A8Y0N7</accession>
<reference evidence="1" key="2">
    <citation type="journal article" date="2015" name="Data Brief">
        <title>Shoot transcriptome of the giant reed, Arundo donax.</title>
        <authorList>
            <person name="Barrero R.A."/>
            <person name="Guerrero F.D."/>
            <person name="Moolhuijzen P."/>
            <person name="Goolsby J.A."/>
            <person name="Tidwell J."/>
            <person name="Bellgard S.E."/>
            <person name="Bellgard M.I."/>
        </authorList>
    </citation>
    <scope>NUCLEOTIDE SEQUENCE</scope>
    <source>
        <tissue evidence="1">Shoot tissue taken approximately 20 cm above the soil surface</tissue>
    </source>
</reference>
<protein>
    <submittedName>
        <fullName evidence="1">Uncharacterized protein</fullName>
    </submittedName>
</protein>
<dbReference type="AlphaFoldDB" id="A0A0A8Y0N7"/>
<evidence type="ECO:0000313" key="1">
    <source>
        <dbReference type="EMBL" id="JAD19734.1"/>
    </source>
</evidence>
<name>A0A0A8Y0N7_ARUDO</name>
<reference evidence="1" key="1">
    <citation type="submission" date="2014-09" db="EMBL/GenBank/DDBJ databases">
        <authorList>
            <person name="Magalhaes I.L.F."/>
            <person name="Oliveira U."/>
            <person name="Santos F.R."/>
            <person name="Vidigal T.H.D.A."/>
            <person name="Brescovit A.D."/>
            <person name="Santos A.J."/>
        </authorList>
    </citation>
    <scope>NUCLEOTIDE SEQUENCE</scope>
    <source>
        <tissue evidence="1">Shoot tissue taken approximately 20 cm above the soil surface</tissue>
    </source>
</reference>
<sequence length="70" mass="8213">MFKPEEYKNKKVVILHKPKVSNHPIYSITYHGTNCTQRDKEKLSYPLLNCTFASTLLRWKEQSTASLTQQ</sequence>
<proteinExistence type="predicted"/>
<dbReference type="EMBL" id="GBRH01278161">
    <property type="protein sequence ID" value="JAD19734.1"/>
    <property type="molecule type" value="Transcribed_RNA"/>
</dbReference>
<organism evidence="1">
    <name type="scientific">Arundo donax</name>
    <name type="common">Giant reed</name>
    <name type="synonym">Donax arundinaceus</name>
    <dbReference type="NCBI Taxonomy" id="35708"/>
    <lineage>
        <taxon>Eukaryota</taxon>
        <taxon>Viridiplantae</taxon>
        <taxon>Streptophyta</taxon>
        <taxon>Embryophyta</taxon>
        <taxon>Tracheophyta</taxon>
        <taxon>Spermatophyta</taxon>
        <taxon>Magnoliopsida</taxon>
        <taxon>Liliopsida</taxon>
        <taxon>Poales</taxon>
        <taxon>Poaceae</taxon>
        <taxon>PACMAD clade</taxon>
        <taxon>Arundinoideae</taxon>
        <taxon>Arundineae</taxon>
        <taxon>Arundo</taxon>
    </lineage>
</organism>